<feature type="transmembrane region" description="Helical" evidence="1">
    <location>
        <begin position="554"/>
        <end position="575"/>
    </location>
</feature>
<keyword evidence="1" id="KW-0472">Membrane</keyword>
<feature type="signal peptide" evidence="2">
    <location>
        <begin position="1"/>
        <end position="20"/>
    </location>
</feature>
<keyword evidence="1" id="KW-0812">Transmembrane</keyword>
<evidence type="ECO:0000259" key="3">
    <source>
        <dbReference type="Pfam" id="PF01757"/>
    </source>
</evidence>
<accession>A0AAN5HXV6</accession>
<evidence type="ECO:0000256" key="2">
    <source>
        <dbReference type="SAM" id="SignalP"/>
    </source>
</evidence>
<dbReference type="GO" id="GO:0016747">
    <property type="term" value="F:acyltransferase activity, transferring groups other than amino-acyl groups"/>
    <property type="evidence" value="ECO:0007669"/>
    <property type="project" value="InterPro"/>
</dbReference>
<feature type="chain" id="PRO_5042873070" description="Acyltransferase 3 domain-containing protein" evidence="2">
    <location>
        <begin position="21"/>
        <end position="740"/>
    </location>
</feature>
<dbReference type="InterPro" id="IPR002656">
    <property type="entry name" value="Acyl_transf_3_dom"/>
</dbReference>
<evidence type="ECO:0000313" key="4">
    <source>
        <dbReference type="EMBL" id="GMR45000.1"/>
    </source>
</evidence>
<keyword evidence="5" id="KW-1185">Reference proteome</keyword>
<reference evidence="5" key="1">
    <citation type="submission" date="2022-10" db="EMBL/GenBank/DDBJ databases">
        <title>Genome assembly of Pristionchus species.</title>
        <authorList>
            <person name="Yoshida K."/>
            <person name="Sommer R.J."/>
        </authorList>
    </citation>
    <scope>NUCLEOTIDE SEQUENCE [LARGE SCALE GENOMIC DNA]</scope>
    <source>
        <strain evidence="5">RS5460</strain>
    </source>
</reference>
<gene>
    <name evidence="4" type="ORF">PMAYCL1PPCAC_15195</name>
</gene>
<feature type="domain" description="Acyltransferase 3" evidence="3">
    <location>
        <begin position="290"/>
        <end position="678"/>
    </location>
</feature>
<feature type="transmembrane region" description="Helical" evidence="1">
    <location>
        <begin position="443"/>
        <end position="466"/>
    </location>
</feature>
<sequence>QAVSKMKVRLLSLFLAFANAQLPFNIMSIPASVRDPFLYTMKKVAEGESQCFREIKTTFNSFLLAGITAQKCKTLDCLKDDKITNASFAVKMLASTGHPHSFDIDEFSVTWAGDPMLCRNIQGPFETKYCFMHVNIDWKQIDFDAIGFSLSALPGGHLPEFDKENRFGRCSPFQVTNAKVAFCIPASCEKDQDIGKIIHNVTKGIAHLCEINCAGPKEEPSSWFYFFNTVFIALLSIAIAASIFEYFVISSGMESEWNPRTGWKVLTAFSVPRNTLAIFSLNKSADSILCLDAIRFTTLVWVVNGHSDMATADGDNGLQLLRETNNFFAYFLGNGYPSVDTFFLISGLLVSYTFFKKAHNNPAVVYAPINWVMYYVHRWLRLTPSYMLFVAMSTAWIPQMHDIYPLGLAQNSTRMVENCKNSWWLNALYVNNFQKLHEICFPISWFLSVDTQLYWIAPIFLIAIYYSRKTGMFAILGAALCSIGCIVFLTWYYDLPAMGFTVRTTNVADFSNYLYFKPWTRCIPYLTGIVCGYFIVQAHNCAIKTNIPKTREIIGYWFISTSFALIVIFAVYNYARGHSEWGVAERALYLSFARIGWSVAVAWVVLACVFDWAGPVKPLLEHPLWYPLGRLSYGAFLGHLFILHFIFNLGDRPPHFVSLVHTYLTVTVPIVFLSYAIAYVWSCLVEIPFAKLEVIIVGLLMNPKRGHRSDNKIQATKSECSYNGKCKNDWGITTIEVNHS</sequence>
<dbReference type="Pfam" id="PF01757">
    <property type="entry name" value="Acyl_transf_3"/>
    <property type="match status" value="1"/>
</dbReference>
<feature type="transmembrane region" description="Helical" evidence="1">
    <location>
        <begin position="473"/>
        <end position="493"/>
    </location>
</feature>
<dbReference type="AlphaFoldDB" id="A0AAN5HXV6"/>
<proteinExistence type="predicted"/>
<comment type="caution">
    <text evidence="4">The sequence shown here is derived from an EMBL/GenBank/DDBJ whole genome shotgun (WGS) entry which is preliminary data.</text>
</comment>
<dbReference type="InterPro" id="IPR052728">
    <property type="entry name" value="O2_lipid_transport_reg"/>
</dbReference>
<feature type="transmembrane region" description="Helical" evidence="1">
    <location>
        <begin position="633"/>
        <end position="650"/>
    </location>
</feature>
<dbReference type="EMBL" id="BTRK01000004">
    <property type="protein sequence ID" value="GMR45000.1"/>
    <property type="molecule type" value="Genomic_DNA"/>
</dbReference>
<feature type="transmembrane region" description="Helical" evidence="1">
    <location>
        <begin position="587"/>
        <end position="613"/>
    </location>
</feature>
<keyword evidence="1" id="KW-1133">Transmembrane helix</keyword>
<evidence type="ECO:0000313" key="5">
    <source>
        <dbReference type="Proteomes" id="UP001328107"/>
    </source>
</evidence>
<dbReference type="PANTHER" id="PTHR11161:SF0">
    <property type="entry name" value="O-ACYLTRANSFERASE LIKE PROTEIN"/>
    <property type="match status" value="1"/>
</dbReference>
<evidence type="ECO:0000256" key="1">
    <source>
        <dbReference type="SAM" id="Phobius"/>
    </source>
</evidence>
<name>A0AAN5HXV6_9BILA</name>
<feature type="transmembrane region" description="Helical" evidence="1">
    <location>
        <begin position="662"/>
        <end position="681"/>
    </location>
</feature>
<feature type="non-terminal residue" evidence="4">
    <location>
        <position position="1"/>
    </location>
</feature>
<protein>
    <recommendedName>
        <fullName evidence="3">Acyltransferase 3 domain-containing protein</fullName>
    </recommendedName>
</protein>
<feature type="transmembrane region" description="Helical" evidence="1">
    <location>
        <begin position="379"/>
        <end position="397"/>
    </location>
</feature>
<feature type="transmembrane region" description="Helical" evidence="1">
    <location>
        <begin position="223"/>
        <end position="248"/>
    </location>
</feature>
<dbReference type="PANTHER" id="PTHR11161">
    <property type="entry name" value="O-ACYLTRANSFERASE"/>
    <property type="match status" value="1"/>
</dbReference>
<organism evidence="4 5">
    <name type="scientific">Pristionchus mayeri</name>
    <dbReference type="NCBI Taxonomy" id="1317129"/>
    <lineage>
        <taxon>Eukaryota</taxon>
        <taxon>Metazoa</taxon>
        <taxon>Ecdysozoa</taxon>
        <taxon>Nematoda</taxon>
        <taxon>Chromadorea</taxon>
        <taxon>Rhabditida</taxon>
        <taxon>Rhabditina</taxon>
        <taxon>Diplogasteromorpha</taxon>
        <taxon>Diplogasteroidea</taxon>
        <taxon>Neodiplogasteridae</taxon>
        <taxon>Pristionchus</taxon>
    </lineage>
</organism>
<keyword evidence="2" id="KW-0732">Signal</keyword>
<dbReference type="Proteomes" id="UP001328107">
    <property type="component" value="Unassembled WGS sequence"/>
</dbReference>